<proteinExistence type="predicted"/>
<keyword evidence="2" id="KW-1185">Reference proteome</keyword>
<dbReference type="RefSeq" id="WP_252111408.1">
    <property type="nucleotide sequence ID" value="NZ_JAMSCK010000002.1"/>
</dbReference>
<organism evidence="1 2">
    <name type="scientific">Gramella jeungdoensis</name>
    <dbReference type="NCBI Taxonomy" id="708091"/>
    <lineage>
        <taxon>Bacteria</taxon>
        <taxon>Pseudomonadati</taxon>
        <taxon>Bacteroidota</taxon>
        <taxon>Flavobacteriia</taxon>
        <taxon>Flavobacteriales</taxon>
        <taxon>Flavobacteriaceae</taxon>
        <taxon>Christiangramia</taxon>
    </lineage>
</organism>
<evidence type="ECO:0000313" key="2">
    <source>
        <dbReference type="Proteomes" id="UP001155077"/>
    </source>
</evidence>
<sequence length="209" mass="24223">MKNVILLAFMLCIGYTGLAQIKKPSKIKTTQLKNLKLSEAQLKNMNAKEIANLPITKVDRGKLVMLKPNESWNLDAPKLSDKDLHVKSLFGFYRSDGSYEIHPIFVHDNRNGFSNLEYMKLQFRPETNQRYRLQIQLEPGDYPNHHVMFNTGGYNRAFVVNDQYDEILLDFRADSNGFAISNLVKRNEPNMLKIHQPLKIRSIKLDKVE</sequence>
<dbReference type="Proteomes" id="UP001155077">
    <property type="component" value="Unassembled WGS sequence"/>
</dbReference>
<accession>A0ABT0Z156</accession>
<name>A0ABT0Z156_9FLAO</name>
<gene>
    <name evidence="1" type="ORF">NE848_05905</name>
</gene>
<dbReference type="EMBL" id="JAMSCK010000002">
    <property type="protein sequence ID" value="MCM8568902.1"/>
    <property type="molecule type" value="Genomic_DNA"/>
</dbReference>
<reference evidence="1" key="1">
    <citation type="submission" date="2022-06" db="EMBL/GenBank/DDBJ databases">
        <title>Gramella sediminis sp. nov., isolated from deep-sea sediment of the Indian Ocean.</title>
        <authorList>
            <person name="Yang L."/>
        </authorList>
    </citation>
    <scope>NUCLEOTIDE SEQUENCE</scope>
    <source>
        <strain evidence="1">HMD3159</strain>
    </source>
</reference>
<evidence type="ECO:0000313" key="1">
    <source>
        <dbReference type="EMBL" id="MCM8568902.1"/>
    </source>
</evidence>
<protein>
    <recommendedName>
        <fullName evidence="3">DUF4251 domain-containing protein</fullName>
    </recommendedName>
</protein>
<comment type="caution">
    <text evidence="1">The sequence shown here is derived from an EMBL/GenBank/DDBJ whole genome shotgun (WGS) entry which is preliminary data.</text>
</comment>
<evidence type="ECO:0008006" key="3">
    <source>
        <dbReference type="Google" id="ProtNLM"/>
    </source>
</evidence>